<feature type="signal peptide" evidence="1">
    <location>
        <begin position="1"/>
        <end position="21"/>
    </location>
</feature>
<dbReference type="VEuPathDB" id="CryptoDB:Vbra_5766"/>
<dbReference type="Proteomes" id="UP000041254">
    <property type="component" value="Unassembled WGS sequence"/>
</dbReference>
<evidence type="ECO:0000313" key="3">
    <source>
        <dbReference type="Proteomes" id="UP000041254"/>
    </source>
</evidence>
<keyword evidence="1" id="KW-0732">Signal</keyword>
<proteinExistence type="predicted"/>
<sequence length="165" mass="19003">MLISLSLRAASVLGLLCSSSAFQLVAPQPTMLSRLRKYPPGASRAPARGPSPLNIVEVSFLDCDEDADDWDFDQALAELDAEFQSGQVDVDRWTQLYMYELRECGVMDELKRKAERIPNQEKKREKDKKRIMNIIQERDMAWFAKTHYSDYIFNVESMKSFEPSQ</sequence>
<reference evidence="2 3" key="1">
    <citation type="submission" date="2014-11" db="EMBL/GenBank/DDBJ databases">
        <authorList>
            <person name="Zhu J."/>
            <person name="Qi W."/>
            <person name="Song R."/>
        </authorList>
    </citation>
    <scope>NUCLEOTIDE SEQUENCE [LARGE SCALE GENOMIC DNA]</scope>
</reference>
<evidence type="ECO:0000256" key="1">
    <source>
        <dbReference type="SAM" id="SignalP"/>
    </source>
</evidence>
<gene>
    <name evidence="2" type="ORF">Vbra_5766</name>
</gene>
<keyword evidence="3" id="KW-1185">Reference proteome</keyword>
<dbReference type="AlphaFoldDB" id="A0A0G4FDF1"/>
<organism evidence="2 3">
    <name type="scientific">Vitrella brassicaformis (strain CCMP3155)</name>
    <dbReference type="NCBI Taxonomy" id="1169540"/>
    <lineage>
        <taxon>Eukaryota</taxon>
        <taxon>Sar</taxon>
        <taxon>Alveolata</taxon>
        <taxon>Colpodellida</taxon>
        <taxon>Vitrellaceae</taxon>
        <taxon>Vitrella</taxon>
    </lineage>
</organism>
<name>A0A0G4FDF1_VITBC</name>
<evidence type="ECO:0000313" key="2">
    <source>
        <dbReference type="EMBL" id="CEM11247.1"/>
    </source>
</evidence>
<dbReference type="InParanoid" id="A0A0G4FDF1"/>
<protein>
    <submittedName>
        <fullName evidence="2">Uncharacterized protein</fullName>
    </submittedName>
</protein>
<dbReference type="EMBL" id="CDMY01000412">
    <property type="protein sequence ID" value="CEM11247.1"/>
    <property type="molecule type" value="Genomic_DNA"/>
</dbReference>
<feature type="chain" id="PRO_5005189115" evidence="1">
    <location>
        <begin position="22"/>
        <end position="165"/>
    </location>
</feature>
<accession>A0A0G4FDF1</accession>